<dbReference type="EMBL" id="CP097463">
    <property type="protein sequence ID" value="WAX57623.1"/>
    <property type="molecule type" value="Genomic_DNA"/>
</dbReference>
<proteinExistence type="predicted"/>
<organism evidence="2 3">
    <name type="scientific">Jatrophihabitans cynanchi</name>
    <dbReference type="NCBI Taxonomy" id="2944128"/>
    <lineage>
        <taxon>Bacteria</taxon>
        <taxon>Bacillati</taxon>
        <taxon>Actinomycetota</taxon>
        <taxon>Actinomycetes</taxon>
        <taxon>Jatrophihabitantales</taxon>
        <taxon>Jatrophihabitantaceae</taxon>
        <taxon>Jatrophihabitans</taxon>
    </lineage>
</organism>
<reference evidence="2" key="1">
    <citation type="submission" date="2022-05" db="EMBL/GenBank/DDBJ databases">
        <title>Jatrophihabitans sp. SB3-54 whole genome sequence.</title>
        <authorList>
            <person name="Suh M.K."/>
            <person name="Eom M.K."/>
            <person name="Kim J.S."/>
            <person name="Kim H.S."/>
            <person name="Do H.E."/>
            <person name="Shin Y.K."/>
            <person name="Lee J.-S."/>
        </authorList>
    </citation>
    <scope>NUCLEOTIDE SEQUENCE</scope>
    <source>
        <strain evidence="2">SB3-54</strain>
    </source>
</reference>
<gene>
    <name evidence="2" type="ORF">M6B22_02375</name>
</gene>
<dbReference type="RefSeq" id="WP_269444169.1">
    <property type="nucleotide sequence ID" value="NZ_CP097463.1"/>
</dbReference>
<dbReference type="CDD" id="cd06974">
    <property type="entry name" value="TerD_like"/>
    <property type="match status" value="1"/>
</dbReference>
<accession>A0ABY7JYJ1</accession>
<dbReference type="Proteomes" id="UP001164693">
    <property type="component" value="Chromosome"/>
</dbReference>
<feature type="compositionally biased region" description="Low complexity" evidence="1">
    <location>
        <begin position="9"/>
        <end position="21"/>
    </location>
</feature>
<dbReference type="InterPro" id="IPR003325">
    <property type="entry name" value="TerD"/>
</dbReference>
<evidence type="ECO:0000313" key="3">
    <source>
        <dbReference type="Proteomes" id="UP001164693"/>
    </source>
</evidence>
<protein>
    <recommendedName>
        <fullName evidence="4">Tellurium resistance protein</fullName>
    </recommendedName>
</protein>
<evidence type="ECO:0000313" key="2">
    <source>
        <dbReference type="EMBL" id="WAX57623.1"/>
    </source>
</evidence>
<evidence type="ECO:0000256" key="1">
    <source>
        <dbReference type="SAM" id="MobiDB-lite"/>
    </source>
</evidence>
<keyword evidence="3" id="KW-1185">Reference proteome</keyword>
<sequence length="227" mass="23959">MGIDYTKRPAQPAAPESAPAAAPVSLSKVTLTKAAPSVSLTKQGSAGGTLRVNLNWNARPEGGGGLFRKAKPLDLDLGCLYEFADGTKGVVQALGNAFTAAPRGVNQRVIWLDADDRSGRSEGGENLFVDLAFAGQIKRILVFALIYEGAANWAAADGVVTLFPATGPQIEVRLDDPRDGARICGVAMLESTGGDLAVRREVNYINGGQRLLDEAYGWGMNWTAGRK</sequence>
<name>A0ABY7JYJ1_9ACTN</name>
<feature type="region of interest" description="Disordered" evidence="1">
    <location>
        <begin position="1"/>
        <end position="21"/>
    </location>
</feature>
<dbReference type="Gene3D" id="2.60.60.30">
    <property type="entry name" value="sav2460 like domains"/>
    <property type="match status" value="1"/>
</dbReference>
<evidence type="ECO:0008006" key="4">
    <source>
        <dbReference type="Google" id="ProtNLM"/>
    </source>
</evidence>